<comment type="caution">
    <text evidence="7">The sequence shown here is derived from an EMBL/GenBank/DDBJ whole genome shotgun (WGS) entry which is preliminary data.</text>
</comment>
<feature type="domain" description="Amine oxidase" evidence="6">
    <location>
        <begin position="14"/>
        <end position="485"/>
    </location>
</feature>
<dbReference type="SUPFAM" id="SSF51905">
    <property type="entry name" value="FAD/NAD(P)-binding domain"/>
    <property type="match status" value="1"/>
</dbReference>
<comment type="pathway">
    <text evidence="1 5">Carotenoid biosynthesis.</text>
</comment>
<dbReference type="EC" id="1.3.99.31" evidence="7"/>
<gene>
    <name evidence="7" type="ORF">HNR46_000380</name>
</gene>
<dbReference type="Pfam" id="PF01593">
    <property type="entry name" value="Amino_oxidase"/>
    <property type="match status" value="1"/>
</dbReference>
<dbReference type="Gene3D" id="3.50.50.60">
    <property type="entry name" value="FAD/NAD(P)-binding domain"/>
    <property type="match status" value="2"/>
</dbReference>
<evidence type="ECO:0000313" key="8">
    <source>
        <dbReference type="Proteomes" id="UP000557717"/>
    </source>
</evidence>
<dbReference type="PROSITE" id="PS00982">
    <property type="entry name" value="PHYTOENE_DH"/>
    <property type="match status" value="1"/>
</dbReference>
<keyword evidence="8" id="KW-1185">Reference proteome</keyword>
<evidence type="ECO:0000256" key="1">
    <source>
        <dbReference type="ARBA" id="ARBA00004829"/>
    </source>
</evidence>
<dbReference type="EC" id="1.3.99.26" evidence="7"/>
<evidence type="ECO:0000313" key="7">
    <source>
        <dbReference type="EMBL" id="MBB5350159.1"/>
    </source>
</evidence>
<organism evidence="7 8">
    <name type="scientific">Haloferula luteola</name>
    <dbReference type="NCBI Taxonomy" id="595692"/>
    <lineage>
        <taxon>Bacteria</taxon>
        <taxon>Pseudomonadati</taxon>
        <taxon>Verrucomicrobiota</taxon>
        <taxon>Verrucomicrobiia</taxon>
        <taxon>Verrucomicrobiales</taxon>
        <taxon>Verrucomicrobiaceae</taxon>
        <taxon>Haloferula</taxon>
    </lineage>
</organism>
<dbReference type="PRINTS" id="PR00419">
    <property type="entry name" value="ADXRDTASE"/>
</dbReference>
<dbReference type="InterPro" id="IPR014105">
    <property type="entry name" value="Carotenoid/retinoid_OxRdtase"/>
</dbReference>
<evidence type="ECO:0000256" key="3">
    <source>
        <dbReference type="ARBA" id="ARBA00022746"/>
    </source>
</evidence>
<dbReference type="GO" id="GO:0016627">
    <property type="term" value="F:oxidoreductase activity, acting on the CH-CH group of donors"/>
    <property type="evidence" value="ECO:0007669"/>
    <property type="project" value="UniProtKB-ARBA"/>
</dbReference>
<dbReference type="Proteomes" id="UP000557717">
    <property type="component" value="Unassembled WGS sequence"/>
</dbReference>
<accession>A0A840V8Q0</accession>
<proteinExistence type="inferred from homology"/>
<dbReference type="GO" id="GO:0016117">
    <property type="term" value="P:carotenoid biosynthetic process"/>
    <property type="evidence" value="ECO:0007669"/>
    <property type="project" value="UniProtKB-KW"/>
</dbReference>
<dbReference type="PANTHER" id="PTHR43734">
    <property type="entry name" value="PHYTOENE DESATURASE"/>
    <property type="match status" value="1"/>
</dbReference>
<dbReference type="InterPro" id="IPR002937">
    <property type="entry name" value="Amino_oxidase"/>
</dbReference>
<evidence type="ECO:0000256" key="2">
    <source>
        <dbReference type="ARBA" id="ARBA00006046"/>
    </source>
</evidence>
<evidence type="ECO:0000256" key="4">
    <source>
        <dbReference type="ARBA" id="ARBA00023002"/>
    </source>
</evidence>
<evidence type="ECO:0000256" key="5">
    <source>
        <dbReference type="RuleBase" id="RU362075"/>
    </source>
</evidence>
<sequence length="504" mass="56961">MRTKKVVIVGAGPGGLTAGMILARRGLDVTMVEKRDRVGGRNAELRLGDFSFDTGPTFLHQKFTLDEVFEEAGRKAEDYLDFVALDPMTRLSWGEVSLETTSEVERMAANIEAAFPGDAQGYRRFMEDHEGKLRTIFPCLQRPYHRLGAYFHVNLLKALPYVATRESVCDVLDRYFQDDRLKLAFTFQSKYLGMSPWKCPALFSILSFLEYRYGIHHVQGGLCRISEAMAEVFREHGGSLRLSAPIRELVFSGDRAAGVLLEDGERLEADEVIVNADYAHAVTELWNGRSVSGAAMEQKKFSCSTFMLYLGLDTLYSEEPHHHILFADDYRRNVSEIQGERVVSDDMSMYLRNSSVTDPRVAPPGQSQLYVLVPTINTRHGTDWETLQEEYRERILSRIEARTGMHDLRSHIVEERIITPDGWRDGMDVFMGATFNLAHTLDQMLYFRPHNRMAGLENVYLVGGGTHPGSGLPTIYESGRISANLLCDARGVGYERVDKAVEFL</sequence>
<dbReference type="AlphaFoldDB" id="A0A840V8Q0"/>
<dbReference type="InterPro" id="IPR008150">
    <property type="entry name" value="Phytoene_DH_bac_CS"/>
</dbReference>
<comment type="similarity">
    <text evidence="2 5">Belongs to the carotenoid/retinoid oxidoreductase family.</text>
</comment>
<dbReference type="RefSeq" id="WP_184015238.1">
    <property type="nucleotide sequence ID" value="NZ_JACHFD010000001.1"/>
</dbReference>
<keyword evidence="4 5" id="KW-0560">Oxidoreductase</keyword>
<keyword evidence="3 5" id="KW-0125">Carotenoid biosynthesis</keyword>
<dbReference type="EMBL" id="JACHFD010000001">
    <property type="protein sequence ID" value="MBB5350159.1"/>
    <property type="molecule type" value="Genomic_DNA"/>
</dbReference>
<reference evidence="7 8" key="1">
    <citation type="submission" date="2020-08" db="EMBL/GenBank/DDBJ databases">
        <title>Genomic Encyclopedia of Type Strains, Phase IV (KMG-IV): sequencing the most valuable type-strain genomes for metagenomic binning, comparative biology and taxonomic classification.</title>
        <authorList>
            <person name="Goeker M."/>
        </authorList>
    </citation>
    <scope>NUCLEOTIDE SEQUENCE [LARGE SCALE GENOMIC DNA]</scope>
    <source>
        <strain evidence="7 8">YC6886</strain>
    </source>
</reference>
<evidence type="ECO:0000259" key="6">
    <source>
        <dbReference type="Pfam" id="PF01593"/>
    </source>
</evidence>
<dbReference type="NCBIfam" id="TIGR02734">
    <property type="entry name" value="crtI_fam"/>
    <property type="match status" value="1"/>
</dbReference>
<dbReference type="PANTHER" id="PTHR43734:SF1">
    <property type="entry name" value="PHYTOENE DESATURASE"/>
    <property type="match status" value="1"/>
</dbReference>
<protein>
    <submittedName>
        <fullName evidence="7">Phytoene desaturase</fullName>
        <ecNumber evidence="7">1.3.99.26</ecNumber>
        <ecNumber evidence="7">1.3.99.28</ecNumber>
        <ecNumber evidence="7">1.3.99.29</ecNumber>
        <ecNumber evidence="7">1.3.99.31</ecNumber>
    </submittedName>
</protein>
<dbReference type="EC" id="1.3.99.29" evidence="7"/>
<name>A0A840V8Q0_9BACT</name>
<dbReference type="EC" id="1.3.99.28" evidence="7"/>
<dbReference type="InterPro" id="IPR036188">
    <property type="entry name" value="FAD/NAD-bd_sf"/>
</dbReference>